<dbReference type="HOGENOM" id="CLU_025443_0_1_7"/>
<dbReference type="InterPro" id="IPR004843">
    <property type="entry name" value="Calcineurin-like_PHP"/>
</dbReference>
<dbReference type="eggNOG" id="COG1408">
    <property type="taxonomic scope" value="Bacteria"/>
</dbReference>
<dbReference type="OrthoDB" id="9780884at2"/>
<reference evidence="3 4" key="2">
    <citation type="journal article" date="2010" name="Stand. Genomic Sci.">
        <title>Complete genome sequence of Desulfohalobium retbaense type strain (HR(100)).</title>
        <authorList>
            <person name="Spring S."/>
            <person name="Nolan M."/>
            <person name="Lapidus A."/>
            <person name="Glavina Del Rio T."/>
            <person name="Copeland A."/>
            <person name="Tice H."/>
            <person name="Cheng J.F."/>
            <person name="Lucas S."/>
            <person name="Land M."/>
            <person name="Chen F."/>
            <person name="Bruce D."/>
            <person name="Goodwin L."/>
            <person name="Pitluck S."/>
            <person name="Ivanova N."/>
            <person name="Mavromatis K."/>
            <person name="Mikhailova N."/>
            <person name="Pati A."/>
            <person name="Chen A."/>
            <person name="Palaniappan K."/>
            <person name="Hauser L."/>
            <person name="Chang Y.J."/>
            <person name="Jeffries C.D."/>
            <person name="Munk C."/>
            <person name="Kiss H."/>
            <person name="Chain P."/>
            <person name="Han C."/>
            <person name="Brettin T."/>
            <person name="Detter J.C."/>
            <person name="Schuler E."/>
            <person name="Goker M."/>
            <person name="Rohde M."/>
            <person name="Bristow J."/>
            <person name="Eisen J.A."/>
            <person name="Markowitz V."/>
            <person name="Hugenholtz P."/>
            <person name="Kyrpides N.C."/>
            <person name="Klenk H.P."/>
        </authorList>
    </citation>
    <scope>NUCLEOTIDE SEQUENCE [LARGE SCALE GENOMIC DNA]</scope>
    <source>
        <strain evidence="3 4">DSM 5692</strain>
    </source>
</reference>
<evidence type="ECO:0000256" key="1">
    <source>
        <dbReference type="SAM" id="Phobius"/>
    </source>
</evidence>
<dbReference type="PANTHER" id="PTHR31302">
    <property type="entry name" value="TRANSMEMBRANE PROTEIN WITH METALLOPHOSPHOESTERASE DOMAIN-RELATED"/>
    <property type="match status" value="1"/>
</dbReference>
<dbReference type="Gene3D" id="3.60.21.10">
    <property type="match status" value="1"/>
</dbReference>
<dbReference type="Proteomes" id="UP000001052">
    <property type="component" value="Chromosome"/>
</dbReference>
<feature type="transmembrane region" description="Helical" evidence="1">
    <location>
        <begin position="65"/>
        <end position="89"/>
    </location>
</feature>
<dbReference type="Pfam" id="PF00149">
    <property type="entry name" value="Metallophos"/>
    <property type="match status" value="1"/>
</dbReference>
<name>C8X2D0_DESRD</name>
<feature type="domain" description="Calcineurin-like phosphoesterase" evidence="2">
    <location>
        <begin position="149"/>
        <end position="318"/>
    </location>
</feature>
<dbReference type="RefSeq" id="WP_015751724.1">
    <property type="nucleotide sequence ID" value="NC_013223.1"/>
</dbReference>
<feature type="transmembrane region" description="Helical" evidence="1">
    <location>
        <begin position="109"/>
        <end position="127"/>
    </location>
</feature>
<gene>
    <name evidence="3" type="ordered locus">Dret_1289</name>
</gene>
<keyword evidence="1" id="KW-0472">Membrane</keyword>
<evidence type="ECO:0000313" key="4">
    <source>
        <dbReference type="Proteomes" id="UP000001052"/>
    </source>
</evidence>
<dbReference type="STRING" id="485915.Dret_1289"/>
<dbReference type="InterPro" id="IPR051158">
    <property type="entry name" value="Metallophosphoesterase_sf"/>
</dbReference>
<sequence>MWFLVVFFLVYWLMHIVVFGLSGLQLGFSARAWSAALPLTLFLSLTPLWAALVPDWLPRWALTSIWWATYIWLGVLFYLFCVQTVYAVGWVALHWGPASLQSVFAPRAAWFWAGVALVCLVLAYGVYEARERFDVTRHEIPLAQAAAPLRLVFFSDLHLGLMPSFGRLEELVRLCERIEPDLVCIGGDLLNDHTGFLERELDLVRRLSRQFPVWAVLGNHEVYSGVDASLAFYEQAGVRVLQNASRLLNPSTPLRVTGVNDPALGQRSLSARLSPALAEASDNPGEDVVHILLSHSPRGWPDDVPEDVDLMLSGHTHRGQMFPFSWVVRLAYPHINGIYSEGSRHLIVSRGAGTWGPPFRVLAPPEALVLDILPTAEAAGGTDGKAPASYGQ</sequence>
<dbReference type="CDD" id="cd07385">
    <property type="entry name" value="MPP_YkuE_C"/>
    <property type="match status" value="1"/>
</dbReference>
<organism evidence="3 4">
    <name type="scientific">Desulfohalobium retbaense (strain ATCC 49708 / DSM 5692 / JCM 16813 / HR100)</name>
    <dbReference type="NCBI Taxonomy" id="485915"/>
    <lineage>
        <taxon>Bacteria</taxon>
        <taxon>Pseudomonadati</taxon>
        <taxon>Thermodesulfobacteriota</taxon>
        <taxon>Desulfovibrionia</taxon>
        <taxon>Desulfovibrionales</taxon>
        <taxon>Desulfohalobiaceae</taxon>
        <taxon>Desulfohalobium</taxon>
    </lineage>
</organism>
<dbReference type="PANTHER" id="PTHR31302:SF0">
    <property type="entry name" value="TRANSMEMBRANE PROTEIN WITH METALLOPHOSPHOESTERASE DOMAIN"/>
    <property type="match status" value="1"/>
</dbReference>
<protein>
    <submittedName>
        <fullName evidence="3">Metallophosphoesterase</fullName>
    </submittedName>
</protein>
<dbReference type="GO" id="GO:0016787">
    <property type="term" value="F:hydrolase activity"/>
    <property type="evidence" value="ECO:0007669"/>
    <property type="project" value="InterPro"/>
</dbReference>
<keyword evidence="4" id="KW-1185">Reference proteome</keyword>
<reference evidence="4" key="1">
    <citation type="submission" date="2009-09" db="EMBL/GenBank/DDBJ databases">
        <title>The complete chromosome of Desulfohalobium retbaense DSM 5692.</title>
        <authorList>
            <consortium name="US DOE Joint Genome Institute (JGI-PGF)"/>
            <person name="Lucas S."/>
            <person name="Copeland A."/>
            <person name="Lapidus A."/>
            <person name="Glavina del Rio T."/>
            <person name="Dalin E."/>
            <person name="Tice H."/>
            <person name="Bruce D."/>
            <person name="Goodwin L."/>
            <person name="Pitluck S."/>
            <person name="Kyrpides N."/>
            <person name="Mavromatis K."/>
            <person name="Ivanova N."/>
            <person name="Mikhailova N."/>
            <person name="Munk A.C."/>
            <person name="Brettin T."/>
            <person name="Detter J.C."/>
            <person name="Han C."/>
            <person name="Tapia R."/>
            <person name="Larimer F."/>
            <person name="Land M."/>
            <person name="Hauser L."/>
            <person name="Markowitz V."/>
            <person name="Cheng J.-F."/>
            <person name="Hugenholtz P."/>
            <person name="Woyke T."/>
            <person name="Wu D."/>
            <person name="Spring S."/>
            <person name="Klenk H.-P."/>
            <person name="Eisen J.A."/>
        </authorList>
    </citation>
    <scope>NUCLEOTIDE SEQUENCE [LARGE SCALE GENOMIC DNA]</scope>
    <source>
        <strain evidence="4">DSM 5692</strain>
    </source>
</reference>
<dbReference type="EMBL" id="CP001734">
    <property type="protein sequence ID" value="ACV68577.1"/>
    <property type="molecule type" value="Genomic_DNA"/>
</dbReference>
<evidence type="ECO:0000259" key="2">
    <source>
        <dbReference type="Pfam" id="PF00149"/>
    </source>
</evidence>
<keyword evidence="1" id="KW-0812">Transmembrane</keyword>
<keyword evidence="1" id="KW-1133">Transmembrane helix</keyword>
<dbReference type="AlphaFoldDB" id="C8X2D0"/>
<proteinExistence type="predicted"/>
<evidence type="ECO:0000313" key="3">
    <source>
        <dbReference type="EMBL" id="ACV68577.1"/>
    </source>
</evidence>
<dbReference type="InterPro" id="IPR029052">
    <property type="entry name" value="Metallo-depent_PP-like"/>
</dbReference>
<dbReference type="KEGG" id="drt:Dret_1289"/>
<dbReference type="eggNOG" id="COG0348">
    <property type="taxonomic scope" value="Bacteria"/>
</dbReference>
<dbReference type="SUPFAM" id="SSF56300">
    <property type="entry name" value="Metallo-dependent phosphatases"/>
    <property type="match status" value="1"/>
</dbReference>
<feature type="transmembrane region" description="Helical" evidence="1">
    <location>
        <begin position="33"/>
        <end position="53"/>
    </location>
</feature>
<accession>C8X2D0</accession>